<evidence type="ECO:0000313" key="1">
    <source>
        <dbReference type="EMBL" id="CEP25670.1"/>
    </source>
</evidence>
<accession>A0A0B7NP70</accession>
<proteinExistence type="predicted"/>
<dbReference type="AlphaFoldDB" id="A0A0B7NP70"/>
<dbReference type="EMBL" id="LM676380">
    <property type="protein sequence ID" value="CEP25670.1"/>
    <property type="molecule type" value="Genomic_DNA"/>
</dbReference>
<organism evidence="1">
    <name type="scientific">Propionibacterium freudenreichii subsp. freudenreichii</name>
    <dbReference type="NCBI Taxonomy" id="66712"/>
    <lineage>
        <taxon>Bacteria</taxon>
        <taxon>Bacillati</taxon>
        <taxon>Actinomycetota</taxon>
        <taxon>Actinomycetes</taxon>
        <taxon>Propionibacteriales</taxon>
        <taxon>Propionibacteriaceae</taxon>
        <taxon>Propionibacterium</taxon>
    </lineage>
</organism>
<protein>
    <submittedName>
        <fullName evidence="1">Uncharacterized protein</fullName>
    </submittedName>
</protein>
<reference evidence="1" key="1">
    <citation type="submission" date="2014-08" db="EMBL/GenBank/DDBJ databases">
        <authorList>
            <person name="Falentin Helene"/>
        </authorList>
    </citation>
    <scope>NUCLEOTIDE SEQUENCE</scope>
</reference>
<name>A0A0B7NP70_PROFF</name>
<sequence length="206" mass="23082">MNSFPSPDEVLDELSTPLVVGFAQAVRGAEQDRLTLLAEHPDWASSASQRSVAGFLHDRIWGRMLPVFDQMGSAVQVTDREPRREICVRNKYLIRFKRQHSDNRISTYLTPTAKAFYANPQPPLADALATWSLTMGYLWDQGALKYPLVTLRSSINSVVWSCELTLPQAGNAPVALVRQSADLPELDFGRAEEQAGTPNDHEQHHR</sequence>
<gene>
    <name evidence="1" type="ORF">PFCIRM138_09600</name>
</gene>